<keyword evidence="3" id="KW-1185">Reference proteome</keyword>
<dbReference type="eggNOG" id="ENOG5032RFT">
    <property type="taxonomic scope" value="Bacteria"/>
</dbReference>
<feature type="transmembrane region" description="Helical" evidence="1">
    <location>
        <begin position="61"/>
        <end position="81"/>
    </location>
</feature>
<protein>
    <submittedName>
        <fullName evidence="2">Uncharacterized protein</fullName>
    </submittedName>
</protein>
<organism evidence="2 3">
    <name type="scientific">Epilithonimonas lactis</name>
    <dbReference type="NCBI Taxonomy" id="421072"/>
    <lineage>
        <taxon>Bacteria</taxon>
        <taxon>Pseudomonadati</taxon>
        <taxon>Bacteroidota</taxon>
        <taxon>Flavobacteriia</taxon>
        <taxon>Flavobacteriales</taxon>
        <taxon>Weeksellaceae</taxon>
        <taxon>Chryseobacterium group</taxon>
        <taxon>Epilithonimonas</taxon>
    </lineage>
</organism>
<dbReference type="STRING" id="421072.SAMN04488097_3926"/>
<sequence length="205" mass="24786">MKHKKLKLLLLVWTIILLINYYWTPYFVLPFVWLLTVGALIIFILNQIFKFYNERKNISKARILNIVVLSLLLFLTFYRFYEIPNRGIEKIDWLVLKNKRNEIVGRIKKGELKPNVKWNNGICELPFEFPIISNGGNDVWIFKSEKNSNQKTVKFFIFRNFFDSPSTYLIYTDDSEQMKYYEGKIKNNPKDNWKIEQNWYRINGY</sequence>
<dbReference type="OrthoDB" id="839184at2"/>
<accession>A0A085B6N7</accession>
<gene>
    <name evidence="2" type="ORF">IO89_18550</name>
</gene>
<keyword evidence="1" id="KW-0472">Membrane</keyword>
<dbReference type="RefSeq" id="WP_034979121.1">
    <property type="nucleotide sequence ID" value="NZ_FOFI01000007.1"/>
</dbReference>
<evidence type="ECO:0000313" key="3">
    <source>
        <dbReference type="Proteomes" id="UP000028623"/>
    </source>
</evidence>
<keyword evidence="1" id="KW-0812">Transmembrane</keyword>
<proteinExistence type="predicted"/>
<dbReference type="EMBL" id="JPLY01000008">
    <property type="protein sequence ID" value="KFC18132.1"/>
    <property type="molecule type" value="Genomic_DNA"/>
</dbReference>
<feature type="transmembrane region" description="Helical" evidence="1">
    <location>
        <begin position="7"/>
        <end position="24"/>
    </location>
</feature>
<dbReference type="AlphaFoldDB" id="A0A085B6N7"/>
<dbReference type="Proteomes" id="UP000028623">
    <property type="component" value="Unassembled WGS sequence"/>
</dbReference>
<feature type="transmembrane region" description="Helical" evidence="1">
    <location>
        <begin position="30"/>
        <end position="49"/>
    </location>
</feature>
<reference evidence="2 3" key="1">
    <citation type="submission" date="2014-07" db="EMBL/GenBank/DDBJ databases">
        <title>Epilithonimonas lactis LMG 22401 Genome.</title>
        <authorList>
            <person name="Pipes S.E."/>
            <person name="Stropko S.J."/>
        </authorList>
    </citation>
    <scope>NUCLEOTIDE SEQUENCE [LARGE SCALE GENOMIC DNA]</scope>
    <source>
        <strain evidence="2 3">LMG 24401</strain>
    </source>
</reference>
<evidence type="ECO:0000313" key="2">
    <source>
        <dbReference type="EMBL" id="KFC18132.1"/>
    </source>
</evidence>
<keyword evidence="1" id="KW-1133">Transmembrane helix</keyword>
<evidence type="ECO:0000256" key="1">
    <source>
        <dbReference type="SAM" id="Phobius"/>
    </source>
</evidence>
<name>A0A085B6N7_9FLAO</name>
<comment type="caution">
    <text evidence="2">The sequence shown here is derived from an EMBL/GenBank/DDBJ whole genome shotgun (WGS) entry which is preliminary data.</text>
</comment>